<name>A0A5C5B8B6_9MICO</name>
<organism evidence="2 3">
    <name type="scientific">Miniimonas arenae</name>
    <dbReference type="NCBI Taxonomy" id="676201"/>
    <lineage>
        <taxon>Bacteria</taxon>
        <taxon>Bacillati</taxon>
        <taxon>Actinomycetota</taxon>
        <taxon>Actinomycetes</taxon>
        <taxon>Micrococcales</taxon>
        <taxon>Beutenbergiaceae</taxon>
        <taxon>Miniimonas</taxon>
    </lineage>
</organism>
<dbReference type="InterPro" id="IPR040596">
    <property type="entry name" value="RNase_II_C_S1"/>
</dbReference>
<evidence type="ECO:0000313" key="2">
    <source>
        <dbReference type="EMBL" id="TNU73223.1"/>
    </source>
</evidence>
<dbReference type="SMART" id="SM00955">
    <property type="entry name" value="RNB"/>
    <property type="match status" value="1"/>
</dbReference>
<proteinExistence type="predicted"/>
<dbReference type="GO" id="GO:0004540">
    <property type="term" value="F:RNA nuclease activity"/>
    <property type="evidence" value="ECO:0007669"/>
    <property type="project" value="InterPro"/>
</dbReference>
<dbReference type="RefSeq" id="WP_139987454.1">
    <property type="nucleotide sequence ID" value="NZ_VENP01000057.1"/>
</dbReference>
<evidence type="ECO:0000313" key="3">
    <source>
        <dbReference type="Proteomes" id="UP000313849"/>
    </source>
</evidence>
<gene>
    <name evidence="2" type="ORF">FH969_12560</name>
</gene>
<sequence length="491" mass="52276">MTRRSPRAGAAAAAAASGLAALRAEVGVPEGHDPAVLAEAEEAASRPIEDGLERADRRDLPLVTLDPAGSKDLDQAFHLAVDGSGFVVHYAIADVASFVTPGGALDAETHRRGVTYYGPDGRFGLHPPVLSEGAASLLPEVDRRAVLWRIRLDGDGVIRDVDVERAIVRSRAQLDYVGVQAALDAGTADEMLTLLPRVGALRAELQVQRGGASLDVPDQEVETHDERYRLVYRAALPVEEDNAQLSLLTGIVAARLQREAGIGLWRTLQAAREEDVARLRRVALGLGLDWPAGTSYGAFARTIDSRIPEHAAFATEATTLFRGAGYVAFGTPEHPDVPVGAAHSAIAAEYAHVTAPLRRLVDRYGTEVALAQVAGRPVPEWVVAALEALPVEMASATQRAGAYERGGLDLLEALIMAPRVGRTYDAVVVESTRSKEDDGEARATVLLTSPAVRARVVGPRDRLRAGSRVRVTVTATDVERRSVTLELADAG</sequence>
<dbReference type="PANTHER" id="PTHR23355">
    <property type="entry name" value="RIBONUCLEASE"/>
    <property type="match status" value="1"/>
</dbReference>
<keyword evidence="3" id="KW-1185">Reference proteome</keyword>
<dbReference type="InterPro" id="IPR050180">
    <property type="entry name" value="RNR_Ribonuclease"/>
</dbReference>
<dbReference type="InterPro" id="IPR001900">
    <property type="entry name" value="RNase_II/R"/>
</dbReference>
<dbReference type="Proteomes" id="UP000313849">
    <property type="component" value="Unassembled WGS sequence"/>
</dbReference>
<feature type="domain" description="RNB" evidence="1">
    <location>
        <begin position="54"/>
        <end position="375"/>
    </location>
</feature>
<dbReference type="AlphaFoldDB" id="A0A5C5B8B6"/>
<reference evidence="2 3" key="1">
    <citation type="submission" date="2019-06" db="EMBL/GenBank/DDBJ databases">
        <title>Draft genome sequence of Miniimonas arenae KCTC 19750T isolated from sea sand.</title>
        <authorList>
            <person name="Park S.-J."/>
        </authorList>
    </citation>
    <scope>NUCLEOTIDE SEQUENCE [LARGE SCALE GENOMIC DNA]</scope>
    <source>
        <strain evidence="2 3">KCTC 19750</strain>
    </source>
</reference>
<dbReference type="SUPFAM" id="SSF50249">
    <property type="entry name" value="Nucleic acid-binding proteins"/>
    <property type="match status" value="1"/>
</dbReference>
<protein>
    <submittedName>
        <fullName evidence="2">RNB domain-containing ribonuclease</fullName>
    </submittedName>
</protein>
<dbReference type="Pfam" id="PF18614">
    <property type="entry name" value="RNase_II_C_S1"/>
    <property type="match status" value="1"/>
</dbReference>
<dbReference type="GO" id="GO:0003723">
    <property type="term" value="F:RNA binding"/>
    <property type="evidence" value="ECO:0007669"/>
    <property type="project" value="InterPro"/>
</dbReference>
<dbReference type="InterPro" id="IPR012340">
    <property type="entry name" value="NA-bd_OB-fold"/>
</dbReference>
<accession>A0A5C5B8B6</accession>
<dbReference type="Pfam" id="PF00773">
    <property type="entry name" value="RNB"/>
    <property type="match status" value="1"/>
</dbReference>
<comment type="caution">
    <text evidence="2">The sequence shown here is derived from an EMBL/GenBank/DDBJ whole genome shotgun (WGS) entry which is preliminary data.</text>
</comment>
<dbReference type="EMBL" id="VENP01000057">
    <property type="protein sequence ID" value="TNU73223.1"/>
    <property type="molecule type" value="Genomic_DNA"/>
</dbReference>
<evidence type="ECO:0000259" key="1">
    <source>
        <dbReference type="SMART" id="SM00955"/>
    </source>
</evidence>
<dbReference type="GO" id="GO:0006402">
    <property type="term" value="P:mRNA catabolic process"/>
    <property type="evidence" value="ECO:0007669"/>
    <property type="project" value="TreeGrafter"/>
</dbReference>
<dbReference type="OrthoDB" id="5800376at2"/>
<dbReference type="PANTHER" id="PTHR23355:SF9">
    <property type="entry name" value="DIS3-LIKE EXONUCLEASE 2"/>
    <property type="match status" value="1"/>
</dbReference>